<comment type="caution">
    <text evidence="3">The sequence shown here is derived from an EMBL/GenBank/DDBJ whole genome shotgun (WGS) entry which is preliminary data.</text>
</comment>
<accession>A0ABS1QJE0</accession>
<proteinExistence type="predicted"/>
<dbReference type="NCBIfam" id="TIGR02608">
    <property type="entry name" value="delta_60_rpt"/>
    <property type="match status" value="4"/>
</dbReference>
<keyword evidence="4" id="KW-1185">Reference proteome</keyword>
<evidence type="ECO:0000313" key="4">
    <source>
        <dbReference type="Proteomes" id="UP000661696"/>
    </source>
</evidence>
<gene>
    <name evidence="3" type="ORF">JET18_17760</name>
</gene>
<dbReference type="Pfam" id="PF18962">
    <property type="entry name" value="Por_Secre_tail"/>
    <property type="match status" value="1"/>
</dbReference>
<protein>
    <submittedName>
        <fullName evidence="3">T9SS type A sorting domain-containing protein</fullName>
    </submittedName>
</protein>
<reference evidence="3 4" key="1">
    <citation type="submission" date="2020-12" db="EMBL/GenBank/DDBJ databases">
        <title>Chryseobacterium endoalhailicus sp. nov., isolated from seed of leguminous plant.</title>
        <authorList>
            <person name="Zhang X."/>
        </authorList>
    </citation>
    <scope>NUCLEOTIDE SEQUENCE [LARGE SCALE GENOMIC DNA]</scope>
    <source>
        <strain evidence="3 4">L7</strain>
    </source>
</reference>
<dbReference type="Proteomes" id="UP000661696">
    <property type="component" value="Unassembled WGS sequence"/>
</dbReference>
<dbReference type="Gene3D" id="2.80.10.50">
    <property type="match status" value="1"/>
</dbReference>
<keyword evidence="1" id="KW-0732">Signal</keyword>
<evidence type="ECO:0000256" key="1">
    <source>
        <dbReference type="ARBA" id="ARBA00022729"/>
    </source>
</evidence>
<dbReference type="InterPro" id="IPR026444">
    <property type="entry name" value="Secre_tail"/>
</dbReference>
<feature type="domain" description="Secretion system C-terminal sorting" evidence="2">
    <location>
        <begin position="467"/>
        <end position="538"/>
    </location>
</feature>
<name>A0ABS1QJE0_9FLAO</name>
<evidence type="ECO:0000313" key="3">
    <source>
        <dbReference type="EMBL" id="MBL1222705.1"/>
    </source>
</evidence>
<dbReference type="RefSeq" id="WP_202093285.1">
    <property type="nucleotide sequence ID" value="NZ_JAELVM010000003.1"/>
</dbReference>
<dbReference type="Pfam" id="PF17164">
    <property type="entry name" value="DUF5122"/>
    <property type="match status" value="2"/>
</dbReference>
<evidence type="ECO:0000259" key="2">
    <source>
        <dbReference type="Pfam" id="PF18962"/>
    </source>
</evidence>
<dbReference type="EMBL" id="JAELVM010000003">
    <property type="protein sequence ID" value="MBL1222705.1"/>
    <property type="molecule type" value="Genomic_DNA"/>
</dbReference>
<sequence>MKKILIAFILAGQFSYAQSIDPYFGSGGTLTLGESSEMGSMIFNSDGNLIISGNLYGKLSIHKATYNGQYINDNFAQTNTTIWRGIVVLPYGNFQGQTFYESTYTKLIQLSNNKYSILGNYRSESPSSSVKSFYSLLLNNNGVAEKYNSIKMDYPNYATSNSPSFYDKVTDFVELSDGKVLLCGIADYNYPKTKTALTRFNQDGTVDTTFGNNGRLYITINENNSNESSGAKNVFLQNDKLIIVGTGNINDPSGTPINNDIYMIRLNLDGTYDTTFGNNGRLIFNLDIPNPSQYSKAVWDNNGNFYITGYSNLSSVPASPSYQTWIAKVSQDGIMNSSFGTNGIVKHNSYMLTGKSGRLLTVAANNTGVYIAQEYPDMSHGSNVSGPDAYISKFNVNGTIDNTFGNNGLFYSIGSTPKTDMIFDNQNRLMISGKVYGPNHINGAVRRLSPTTLSTSETTPSEVFSYYPNPVKDVLHIVMKRESEIKEIQLLSYSGQFIKNITFNKNSKTISADVKDVASGSYLLKIKTNDNYQTLKIIKE</sequence>
<dbReference type="InterPro" id="IPR013431">
    <property type="entry name" value="Delta_60_rpt"/>
</dbReference>
<organism evidence="3 4">
    <name type="scientific">Chryseobacterium endalhagicum</name>
    <dbReference type="NCBI Taxonomy" id="2797638"/>
    <lineage>
        <taxon>Bacteria</taxon>
        <taxon>Pseudomonadati</taxon>
        <taxon>Bacteroidota</taxon>
        <taxon>Flavobacteriia</taxon>
        <taxon>Flavobacteriales</taxon>
        <taxon>Weeksellaceae</taxon>
        <taxon>Chryseobacterium group</taxon>
        <taxon>Chryseobacterium</taxon>
    </lineage>
</organism>
<dbReference type="NCBIfam" id="TIGR04183">
    <property type="entry name" value="Por_Secre_tail"/>
    <property type="match status" value="1"/>
</dbReference>